<gene>
    <name evidence="2" type="ORF">FHP25_17350</name>
</gene>
<dbReference type="RefSeq" id="WP_147848219.1">
    <property type="nucleotide sequence ID" value="NZ_VDUZ01000019.1"/>
</dbReference>
<dbReference type="InterPro" id="IPR036291">
    <property type="entry name" value="NAD(P)-bd_dom_sf"/>
</dbReference>
<proteinExistence type="inferred from homology"/>
<dbReference type="Gene3D" id="3.30.1780.10">
    <property type="entry name" value="ornithine cyclodeaminase, domain 1"/>
    <property type="match status" value="1"/>
</dbReference>
<protein>
    <submittedName>
        <fullName evidence="2">Ornithine cyclodeaminase family protein</fullName>
    </submittedName>
</protein>
<dbReference type="Gene3D" id="3.40.50.720">
    <property type="entry name" value="NAD(P)-binding Rossmann-like Domain"/>
    <property type="match status" value="1"/>
</dbReference>
<evidence type="ECO:0000313" key="3">
    <source>
        <dbReference type="Proteomes" id="UP000321638"/>
    </source>
</evidence>
<name>A0A5C8PK55_9HYPH</name>
<keyword evidence="3" id="KW-1185">Reference proteome</keyword>
<dbReference type="AlphaFoldDB" id="A0A5C8PK55"/>
<dbReference type="Proteomes" id="UP000321638">
    <property type="component" value="Unassembled WGS sequence"/>
</dbReference>
<comment type="caution">
    <text evidence="2">The sequence shown here is derived from an EMBL/GenBank/DDBJ whole genome shotgun (WGS) entry which is preliminary data.</text>
</comment>
<organism evidence="2 3">
    <name type="scientific">Vineibacter terrae</name>
    <dbReference type="NCBI Taxonomy" id="2586908"/>
    <lineage>
        <taxon>Bacteria</taxon>
        <taxon>Pseudomonadati</taxon>
        <taxon>Pseudomonadota</taxon>
        <taxon>Alphaproteobacteria</taxon>
        <taxon>Hyphomicrobiales</taxon>
        <taxon>Vineibacter</taxon>
    </lineage>
</organism>
<evidence type="ECO:0000313" key="2">
    <source>
        <dbReference type="EMBL" id="TXL74256.1"/>
    </source>
</evidence>
<dbReference type="PIRSF" id="PIRSF001439">
    <property type="entry name" value="CryM"/>
    <property type="match status" value="1"/>
</dbReference>
<dbReference type="EMBL" id="VDUZ01000019">
    <property type="protein sequence ID" value="TXL74256.1"/>
    <property type="molecule type" value="Genomic_DNA"/>
</dbReference>
<dbReference type="PANTHER" id="PTHR13812:SF19">
    <property type="entry name" value="KETIMINE REDUCTASE MU-CRYSTALLIN"/>
    <property type="match status" value="1"/>
</dbReference>
<dbReference type="Pfam" id="PF02423">
    <property type="entry name" value="OCD_Mu_crystall"/>
    <property type="match status" value="1"/>
</dbReference>
<comment type="similarity">
    <text evidence="1">Belongs to the ornithine cyclodeaminase/mu-crystallin family.</text>
</comment>
<sequence length="325" mass="33772">MPETLLLTRAEVARLLEPDALRTALHEAFIAYSLRRSVAAQRFVVPLPAAAPAGANGMLLAPGLIDGIPAYSIKVHAKFPAQKPAITGVLALHDLQTGHLLALMESSHLTAMRTGVAGALGTDALARPDAGIVAIVGAGAQGELQLRALAGVRRLERAVVHDTYHAAAVAFCAKLGPELDLPMRAEPELRRAVQAADIVIAATWSTTPFIDAAMLRPGTHVTTLGPDQPGKAELAADAIQAGLFVCDDPALALSMGALGGVGLGPEAIHAELGQVLAGTRPGRTEASQITIFGSVGLAFQDLAAGWLVYQRARAEGLERTINFLT</sequence>
<dbReference type="InterPro" id="IPR003462">
    <property type="entry name" value="ODC_Mu_crystall"/>
</dbReference>
<dbReference type="InterPro" id="IPR023401">
    <property type="entry name" value="ODC_N"/>
</dbReference>
<evidence type="ECO:0000256" key="1">
    <source>
        <dbReference type="ARBA" id="ARBA00008903"/>
    </source>
</evidence>
<dbReference type="PANTHER" id="PTHR13812">
    <property type="entry name" value="KETIMINE REDUCTASE MU-CRYSTALLIN"/>
    <property type="match status" value="1"/>
</dbReference>
<reference evidence="2 3" key="1">
    <citation type="submission" date="2019-06" db="EMBL/GenBank/DDBJ databases">
        <title>New taxonomy in bacterial strain CC-CFT640, isolated from vineyard.</title>
        <authorList>
            <person name="Lin S.-Y."/>
            <person name="Tsai C.-F."/>
            <person name="Young C.-C."/>
        </authorList>
    </citation>
    <scope>NUCLEOTIDE SEQUENCE [LARGE SCALE GENOMIC DNA]</scope>
    <source>
        <strain evidence="2 3">CC-CFT640</strain>
    </source>
</reference>
<dbReference type="SUPFAM" id="SSF51735">
    <property type="entry name" value="NAD(P)-binding Rossmann-fold domains"/>
    <property type="match status" value="1"/>
</dbReference>
<dbReference type="OrthoDB" id="9809203at2"/>
<dbReference type="GO" id="GO:0005737">
    <property type="term" value="C:cytoplasm"/>
    <property type="evidence" value="ECO:0007669"/>
    <property type="project" value="TreeGrafter"/>
</dbReference>
<accession>A0A5C8PK55</accession>